<dbReference type="RefSeq" id="WP_204039675.1">
    <property type="nucleotide sequence ID" value="NZ_BOOA01000006.1"/>
</dbReference>
<organism evidence="2 3">
    <name type="scientific">Acrocarpospora phusangensis</name>
    <dbReference type="NCBI Taxonomy" id="1070424"/>
    <lineage>
        <taxon>Bacteria</taxon>
        <taxon>Bacillati</taxon>
        <taxon>Actinomycetota</taxon>
        <taxon>Actinomycetes</taxon>
        <taxon>Streptosporangiales</taxon>
        <taxon>Streptosporangiaceae</taxon>
        <taxon>Acrocarpospora</taxon>
    </lineage>
</organism>
<evidence type="ECO:0000313" key="3">
    <source>
        <dbReference type="Proteomes" id="UP000640052"/>
    </source>
</evidence>
<feature type="transmembrane region" description="Helical" evidence="1">
    <location>
        <begin position="49"/>
        <end position="67"/>
    </location>
</feature>
<reference evidence="2" key="1">
    <citation type="submission" date="2021-01" db="EMBL/GenBank/DDBJ databases">
        <title>Whole genome shotgun sequence of Acrocarpospora phusangensis NBRC 108782.</title>
        <authorList>
            <person name="Komaki H."/>
            <person name="Tamura T."/>
        </authorList>
    </citation>
    <scope>NUCLEOTIDE SEQUENCE</scope>
    <source>
        <strain evidence="2">NBRC 108782</strain>
    </source>
</reference>
<evidence type="ECO:0000313" key="2">
    <source>
        <dbReference type="EMBL" id="GIH22842.1"/>
    </source>
</evidence>
<protein>
    <submittedName>
        <fullName evidence="2">Uncharacterized protein</fullName>
    </submittedName>
</protein>
<proteinExistence type="predicted"/>
<accession>A0A919QAL1</accession>
<evidence type="ECO:0000256" key="1">
    <source>
        <dbReference type="SAM" id="Phobius"/>
    </source>
</evidence>
<keyword evidence="1" id="KW-0472">Membrane</keyword>
<gene>
    <name evidence="2" type="ORF">Aph01nite_11520</name>
</gene>
<keyword evidence="1" id="KW-1133">Transmembrane helix</keyword>
<name>A0A919QAL1_9ACTN</name>
<keyword evidence="1" id="KW-0812">Transmembrane</keyword>
<dbReference type="AlphaFoldDB" id="A0A919QAL1"/>
<keyword evidence="3" id="KW-1185">Reference proteome</keyword>
<comment type="caution">
    <text evidence="2">The sequence shown here is derived from an EMBL/GenBank/DDBJ whole genome shotgun (WGS) entry which is preliminary data.</text>
</comment>
<dbReference type="Proteomes" id="UP000640052">
    <property type="component" value="Unassembled WGS sequence"/>
</dbReference>
<dbReference type="EMBL" id="BOOA01000006">
    <property type="protein sequence ID" value="GIH22842.1"/>
    <property type="molecule type" value="Genomic_DNA"/>
</dbReference>
<sequence length="245" mass="27344">MVTPVPYGPEFTRPELPIPLVPLPRFPAVFRAILLGLREPDFGRAWRFTVGWMTAAIVAAAIGLLIASPLVVVAQVLAWYALARVVAAAAYARRQRAFEPAWLAAQTRVLRAHSFDVVRLTVRDAAAGTRDVYDLTRSDDVDRLLRRQESEPAGASQAFLEFAYRRPCGERVLARIRRGLAEVEFIRQDHAAARIGFPEATYLSRPHDTRRDREQPARVAFWVLSGPVRVTAAAADRRPAALRRG</sequence>